<organism evidence="1 2">
    <name type="scientific">Mesorhabditis spiculigera</name>
    <dbReference type="NCBI Taxonomy" id="96644"/>
    <lineage>
        <taxon>Eukaryota</taxon>
        <taxon>Metazoa</taxon>
        <taxon>Ecdysozoa</taxon>
        <taxon>Nematoda</taxon>
        <taxon>Chromadorea</taxon>
        <taxon>Rhabditida</taxon>
        <taxon>Rhabditina</taxon>
        <taxon>Rhabditomorpha</taxon>
        <taxon>Rhabditoidea</taxon>
        <taxon>Rhabditidae</taxon>
        <taxon>Mesorhabditinae</taxon>
        <taxon>Mesorhabditis</taxon>
    </lineage>
</organism>
<dbReference type="Proteomes" id="UP001177023">
    <property type="component" value="Unassembled WGS sequence"/>
</dbReference>
<proteinExistence type="predicted"/>
<accession>A0AA36C4A9</accession>
<evidence type="ECO:0000313" key="2">
    <source>
        <dbReference type="Proteomes" id="UP001177023"/>
    </source>
</evidence>
<name>A0AA36C4A9_9BILA</name>
<sequence length="158" mass="16522">MVCSDFRASARAPAATWVLAALWISFRRAKGTLSALDALNAVRSLKVGSRSKKGVPCLNQSYLAAASLAHGRASRQVTSSIVTPASSPTLYGPCAPRSTLPSDHGLGVTISSGTTAAASSFAARHEEATDLVDLLRSLHPLVDLRVKVQLWSAHSAVT</sequence>
<dbReference type="AlphaFoldDB" id="A0AA36C4A9"/>
<reference evidence="1" key="1">
    <citation type="submission" date="2023-06" db="EMBL/GenBank/DDBJ databases">
        <authorList>
            <person name="Delattre M."/>
        </authorList>
    </citation>
    <scope>NUCLEOTIDE SEQUENCE</scope>
    <source>
        <strain evidence="1">AF72</strain>
    </source>
</reference>
<gene>
    <name evidence="1" type="ORF">MSPICULIGERA_LOCUS279</name>
</gene>
<keyword evidence="2" id="KW-1185">Reference proteome</keyword>
<protein>
    <submittedName>
        <fullName evidence="1">Uncharacterized protein</fullName>
    </submittedName>
</protein>
<dbReference type="EMBL" id="CATQJA010000023">
    <property type="protein sequence ID" value="CAJ0557521.1"/>
    <property type="molecule type" value="Genomic_DNA"/>
</dbReference>
<comment type="caution">
    <text evidence="1">The sequence shown here is derived from an EMBL/GenBank/DDBJ whole genome shotgun (WGS) entry which is preliminary data.</text>
</comment>
<feature type="non-terminal residue" evidence="1">
    <location>
        <position position="158"/>
    </location>
</feature>
<evidence type="ECO:0000313" key="1">
    <source>
        <dbReference type="EMBL" id="CAJ0557521.1"/>
    </source>
</evidence>